<feature type="compositionally biased region" description="Polar residues" evidence="1">
    <location>
        <begin position="125"/>
        <end position="135"/>
    </location>
</feature>
<accession>A0A9N8E747</accession>
<evidence type="ECO:0000256" key="1">
    <source>
        <dbReference type="SAM" id="MobiDB-lite"/>
    </source>
</evidence>
<feature type="compositionally biased region" description="Basic and acidic residues" evidence="1">
    <location>
        <begin position="140"/>
        <end position="152"/>
    </location>
</feature>
<gene>
    <name evidence="2" type="ORF">SEMRO_736_G195050.1</name>
</gene>
<name>A0A9N8E747_9STRA</name>
<keyword evidence="3" id="KW-1185">Reference proteome</keyword>
<organism evidence="2 3">
    <name type="scientific">Seminavis robusta</name>
    <dbReference type="NCBI Taxonomy" id="568900"/>
    <lineage>
        <taxon>Eukaryota</taxon>
        <taxon>Sar</taxon>
        <taxon>Stramenopiles</taxon>
        <taxon>Ochrophyta</taxon>
        <taxon>Bacillariophyta</taxon>
        <taxon>Bacillariophyceae</taxon>
        <taxon>Bacillariophycidae</taxon>
        <taxon>Naviculales</taxon>
        <taxon>Naviculaceae</taxon>
        <taxon>Seminavis</taxon>
    </lineage>
</organism>
<evidence type="ECO:0000313" key="2">
    <source>
        <dbReference type="EMBL" id="CAB9515762.1"/>
    </source>
</evidence>
<dbReference type="Proteomes" id="UP001153069">
    <property type="component" value="Unassembled WGS sequence"/>
</dbReference>
<protein>
    <submittedName>
        <fullName evidence="2">Uncharacterized protein</fullName>
    </submittedName>
</protein>
<evidence type="ECO:0000313" key="3">
    <source>
        <dbReference type="Proteomes" id="UP001153069"/>
    </source>
</evidence>
<feature type="region of interest" description="Disordered" evidence="1">
    <location>
        <begin position="125"/>
        <end position="162"/>
    </location>
</feature>
<dbReference type="EMBL" id="CAICTM010000735">
    <property type="protein sequence ID" value="CAB9515762.1"/>
    <property type="molecule type" value="Genomic_DNA"/>
</dbReference>
<proteinExistence type="predicted"/>
<dbReference type="AlphaFoldDB" id="A0A9N8E747"/>
<reference evidence="2" key="1">
    <citation type="submission" date="2020-06" db="EMBL/GenBank/DDBJ databases">
        <authorList>
            <consortium name="Plant Systems Biology data submission"/>
        </authorList>
    </citation>
    <scope>NUCLEOTIDE SEQUENCE</scope>
    <source>
        <strain evidence="2">D6</strain>
    </source>
</reference>
<sequence length="212" mass="23268">MMTEPAAPSTTELLRFSDAAVASGYQPLDESDSYNNDGGYLPRRRLGQLGGGRMIPCRRTSSNIIQLTSVHARFSLASVASSITCGDFDDEEDQFGDDEEEFDNDDDKELLISDLLVVSNEQKRGSQFNSLNDSMPTLPLRRDSSHVRHDKVPQMPGRRTSTVSCEAAKRSSTARSSGTPKSFAVDCCDDDTTRRIMATMASFRQPATRVAA</sequence>
<comment type="caution">
    <text evidence="2">The sequence shown here is derived from an EMBL/GenBank/DDBJ whole genome shotgun (WGS) entry which is preliminary data.</text>
</comment>